<dbReference type="PANTHER" id="PTHR38886">
    <property type="entry name" value="SESA DOMAIN-CONTAINING PROTEIN"/>
    <property type="match status" value="1"/>
</dbReference>
<dbReference type="Proteomes" id="UP000639403">
    <property type="component" value="Unassembled WGS sequence"/>
</dbReference>
<dbReference type="Pfam" id="PF22893">
    <property type="entry name" value="ULD_2"/>
    <property type="match status" value="1"/>
</dbReference>
<dbReference type="EMBL" id="JADOXO010000157">
    <property type="protein sequence ID" value="KAF9811101.1"/>
    <property type="molecule type" value="Genomic_DNA"/>
</dbReference>
<name>A0A8H7NZI3_9APHY</name>
<proteinExistence type="predicted"/>
<sequence>MPVVTLSTVTDIIELARVLKDLYTALDEIRGSTAEYQDVAADLRRFSVHMQAVEEVIASFPETASPHVVALKQDIKGWTELARKWQLKFGKYEKTLGTVKGKILSKRTYHKDVWYLRGRPRVAKFRTELEAAQGGALLQFMAIIGDMLLWSFKDTTNRMDTHTRELIRTVQQIAPIVVRGEGNSFGVTDALGKRLVLPTEHFKNWDLFHHLLQVHFRGENAREAMIGHSFVQRGDYIMSLVLTRDQGDELERIIRPPQWTLTVTDGAEFTMTIAMNVPTGDVCPRCGSLSLTSPDEHGWRDW</sequence>
<reference evidence="2" key="2">
    <citation type="journal article" name="Front. Microbiol.">
        <title>Degradative Capacity of Two Strains of Rhodonia placenta: From Phenotype to Genotype.</title>
        <authorList>
            <person name="Kolle M."/>
            <person name="Horta M.A.C."/>
            <person name="Nowrousian M."/>
            <person name="Ohm R.A."/>
            <person name="Benz J.P."/>
            <person name="Pilgard A."/>
        </authorList>
    </citation>
    <scope>NUCLEOTIDE SEQUENCE</scope>
    <source>
        <strain evidence="2">FPRL280</strain>
    </source>
</reference>
<organism evidence="2 3">
    <name type="scientific">Rhodonia placenta</name>
    <dbReference type="NCBI Taxonomy" id="104341"/>
    <lineage>
        <taxon>Eukaryota</taxon>
        <taxon>Fungi</taxon>
        <taxon>Dikarya</taxon>
        <taxon>Basidiomycota</taxon>
        <taxon>Agaricomycotina</taxon>
        <taxon>Agaricomycetes</taxon>
        <taxon>Polyporales</taxon>
        <taxon>Adustoporiaceae</taxon>
        <taxon>Rhodonia</taxon>
    </lineage>
</organism>
<gene>
    <name evidence="2" type="ORF">IEO21_06650</name>
</gene>
<reference evidence="2" key="1">
    <citation type="submission" date="2020-11" db="EMBL/GenBank/DDBJ databases">
        <authorList>
            <person name="Koelle M."/>
            <person name="Horta M.A.C."/>
            <person name="Nowrousian M."/>
            <person name="Ohm R.A."/>
            <person name="Benz P."/>
            <person name="Pilgard A."/>
        </authorList>
    </citation>
    <scope>NUCLEOTIDE SEQUENCE</scope>
    <source>
        <strain evidence="2">FPRL280</strain>
    </source>
</reference>
<protein>
    <recommendedName>
        <fullName evidence="1">Ubiquitin-like domain-containing protein</fullName>
    </recommendedName>
</protein>
<dbReference type="AlphaFoldDB" id="A0A8H7NZI3"/>
<feature type="domain" description="Ubiquitin-like" evidence="1">
    <location>
        <begin position="184"/>
        <end position="274"/>
    </location>
</feature>
<dbReference type="PANTHER" id="PTHR38886:SF1">
    <property type="entry name" value="NACHT-NTPASE AND P-LOOP NTPASES N-TERMINAL DOMAIN-CONTAINING PROTEIN"/>
    <property type="match status" value="1"/>
</dbReference>
<evidence type="ECO:0000313" key="2">
    <source>
        <dbReference type="EMBL" id="KAF9811101.1"/>
    </source>
</evidence>
<evidence type="ECO:0000313" key="3">
    <source>
        <dbReference type="Proteomes" id="UP000639403"/>
    </source>
</evidence>
<accession>A0A8H7NZI3</accession>
<comment type="caution">
    <text evidence="2">The sequence shown here is derived from an EMBL/GenBank/DDBJ whole genome shotgun (WGS) entry which is preliminary data.</text>
</comment>
<dbReference type="InterPro" id="IPR054464">
    <property type="entry name" value="ULD_fung"/>
</dbReference>
<evidence type="ECO:0000259" key="1">
    <source>
        <dbReference type="Pfam" id="PF22893"/>
    </source>
</evidence>